<dbReference type="GO" id="GO:0016787">
    <property type="term" value="F:hydrolase activity"/>
    <property type="evidence" value="ECO:0007669"/>
    <property type="project" value="InterPro"/>
</dbReference>
<proteinExistence type="predicted"/>
<organism evidence="2 3">
    <name type="scientific">Chryseobacterium taklimakanense</name>
    <dbReference type="NCBI Taxonomy" id="536441"/>
    <lineage>
        <taxon>Bacteria</taxon>
        <taxon>Pseudomonadati</taxon>
        <taxon>Bacteroidota</taxon>
        <taxon>Flavobacteriia</taxon>
        <taxon>Flavobacteriales</taxon>
        <taxon>Weeksellaceae</taxon>
        <taxon>Chryseobacterium group</taxon>
        <taxon>Chryseobacterium</taxon>
    </lineage>
</organism>
<dbReference type="GO" id="GO:0003677">
    <property type="term" value="F:DNA binding"/>
    <property type="evidence" value="ECO:0007669"/>
    <property type="project" value="InterPro"/>
</dbReference>
<dbReference type="Pfam" id="PF04851">
    <property type="entry name" value="ResIII"/>
    <property type="match status" value="1"/>
</dbReference>
<dbReference type="REBASE" id="216060">
    <property type="entry name" value="Cta13490ORF82P"/>
</dbReference>
<accession>A0A239WBS2</accession>
<dbReference type="PANTHER" id="PTHR47396">
    <property type="entry name" value="TYPE I RESTRICTION ENZYME ECOKI R PROTEIN"/>
    <property type="match status" value="1"/>
</dbReference>
<dbReference type="PANTHER" id="PTHR47396:SF1">
    <property type="entry name" value="ATP-DEPENDENT HELICASE IRC3-RELATED"/>
    <property type="match status" value="1"/>
</dbReference>
<dbReference type="InterPro" id="IPR027417">
    <property type="entry name" value="P-loop_NTPase"/>
</dbReference>
<name>A0A239WBS2_9FLAO</name>
<dbReference type="GO" id="GO:0005524">
    <property type="term" value="F:ATP binding"/>
    <property type="evidence" value="ECO:0007669"/>
    <property type="project" value="InterPro"/>
</dbReference>
<keyword evidence="3" id="KW-1185">Reference proteome</keyword>
<dbReference type="GO" id="GO:0005829">
    <property type="term" value="C:cytosol"/>
    <property type="evidence" value="ECO:0007669"/>
    <property type="project" value="TreeGrafter"/>
</dbReference>
<dbReference type="InterPro" id="IPR050742">
    <property type="entry name" value="Helicase_Restrict-Modif_Enz"/>
</dbReference>
<protein>
    <submittedName>
        <fullName evidence="2">Type I restriction enzyme EcoKI subunit R</fullName>
    </submittedName>
</protein>
<evidence type="ECO:0000313" key="3">
    <source>
        <dbReference type="Proteomes" id="UP000215196"/>
    </source>
</evidence>
<feature type="domain" description="Helicase/UvrB N-terminal" evidence="1">
    <location>
        <begin position="62"/>
        <end position="244"/>
    </location>
</feature>
<dbReference type="EMBL" id="LT906465">
    <property type="protein sequence ID" value="SNV31961.1"/>
    <property type="molecule type" value="Genomic_DNA"/>
</dbReference>
<gene>
    <name evidence="2" type="ORF">SAMEA4412677_00083</name>
</gene>
<dbReference type="InterPro" id="IPR006935">
    <property type="entry name" value="Helicase/UvrB_N"/>
</dbReference>
<dbReference type="SUPFAM" id="SSF52540">
    <property type="entry name" value="P-loop containing nucleoside triphosphate hydrolases"/>
    <property type="match status" value="1"/>
</dbReference>
<dbReference type="RefSeq" id="WP_095069331.1">
    <property type="nucleotide sequence ID" value="NZ_LT906465.1"/>
</dbReference>
<dbReference type="KEGG" id="ctak:4412677_00083"/>
<reference evidence="2 3" key="1">
    <citation type="submission" date="2017-06" db="EMBL/GenBank/DDBJ databases">
        <authorList>
            <consortium name="Pathogen Informatics"/>
        </authorList>
    </citation>
    <scope>NUCLEOTIDE SEQUENCE [LARGE SCALE GENOMIC DNA]</scope>
    <source>
        <strain evidence="2 3">NCTC13490</strain>
    </source>
</reference>
<evidence type="ECO:0000313" key="2">
    <source>
        <dbReference type="EMBL" id="SNV31961.1"/>
    </source>
</evidence>
<dbReference type="Gene3D" id="3.40.50.300">
    <property type="entry name" value="P-loop containing nucleotide triphosphate hydrolases"/>
    <property type="match status" value="2"/>
</dbReference>
<sequence>MDNTANYIKQRLSLRKPLQDSLDVVAQLADKLTLKKQPENPEEATAFLKEELAKVQEHYPFVKNFQRDFPSLAFSIATGVGKTRLMGACIAYLAINKGIKNFFVLAPNLTIYEKLIKDFGDPGYAKYVFNGISEFVHNRPVIITGDNYNQQGNLFDENEIRINIFNISKFNSDNKGTKKGGVALAPKIKRLSEYLGQSYWDYLTGINDLVILMDEAHRYHADASKNAINELKPVLGLELTATPTDEKGNVFQNIVYEYNLAQALADGEFVKNPAIAKRKNFVKGSLSDADVDRIKLEDAVSVHRQTKNELDLYSRNNEVKQVKPFILVVCKNIEHAEETYDYINSSEFYEGEYIGKVIAIHSVTRKDEEIESLFVSLENPENQVEIVIHVNMLKEGWDVSNLYTIVPLRAANAKILIEQTIGRGLRLPYDGKRTGVESVDKLTVIAHDNFDAVIEEANDPKSILNKFTFIELDEGQLQPKTEVITSVSTVDKTVQEEQKKVEAITNPVEKQKAQTVVDAKKAILTVLPSFNKSSLVKKVDDLTKEEVKKEVIQKIEENLNKGQLNMFSEQIVAEARAQYESIINSYKENIIEIPRMVLARGEVEAYFSDFDLVTDDFNYRALDQQIIRMNLQDRKVEEIGVEDSGIKSNPVKLIISELLNYPEIDYDSNADLLYKLAQQAVDALENNLDDKSKLSLTVRQFKPAIAEKIYHQMRANFTVTTPEFVEPDVLPFTKIEPHNYTALTESGYRDYRDTISPVSLVPRYVYRGFEKACHFEYKFDSGTEKDFAFILESDSKVVKWLRPAPSQFRIYWSNTGKRYEPDFIVETDDAIYMVEPKESGKMTDPDVLAKKEAALEFCKYASKYNAENGGKPWKYALIPHNAITTTTGFEYLMAQYAD</sequence>
<dbReference type="AlphaFoldDB" id="A0A239WBS2"/>
<evidence type="ECO:0000259" key="1">
    <source>
        <dbReference type="Pfam" id="PF04851"/>
    </source>
</evidence>
<dbReference type="Proteomes" id="UP000215196">
    <property type="component" value="Chromosome 1"/>
</dbReference>